<accession>A0A0C9XPP1</accession>
<dbReference type="PANTHER" id="PTHR33572">
    <property type="entry name" value="SPORE DEVELOPMENT REGULATOR VOSA"/>
    <property type="match status" value="1"/>
</dbReference>
<dbReference type="AlphaFoldDB" id="A0A0C9XPP1"/>
<evidence type="ECO:0000256" key="2">
    <source>
        <dbReference type="ARBA" id="ARBA00023015"/>
    </source>
</evidence>
<evidence type="ECO:0000313" key="8">
    <source>
        <dbReference type="Proteomes" id="UP000054477"/>
    </source>
</evidence>
<proteinExistence type="predicted"/>
<evidence type="ECO:0000313" key="7">
    <source>
        <dbReference type="EMBL" id="KIK07091.1"/>
    </source>
</evidence>
<evidence type="ECO:0000256" key="5">
    <source>
        <dbReference type="SAM" id="MobiDB-lite"/>
    </source>
</evidence>
<evidence type="ECO:0000256" key="1">
    <source>
        <dbReference type="ARBA" id="ARBA00004123"/>
    </source>
</evidence>
<gene>
    <name evidence="7" type="ORF">K443DRAFT_673664</name>
</gene>
<keyword evidence="3" id="KW-0804">Transcription</keyword>
<protein>
    <recommendedName>
        <fullName evidence="6">Velvet domain-containing protein</fullName>
    </recommendedName>
</protein>
<evidence type="ECO:0000256" key="4">
    <source>
        <dbReference type="ARBA" id="ARBA00023242"/>
    </source>
</evidence>
<dbReference type="InterPro" id="IPR038491">
    <property type="entry name" value="Velvet_dom_sf"/>
</dbReference>
<keyword evidence="2" id="KW-0805">Transcription regulation</keyword>
<feature type="compositionally biased region" description="Polar residues" evidence="5">
    <location>
        <begin position="1"/>
        <end position="15"/>
    </location>
</feature>
<feature type="domain" description="Velvet" evidence="6">
    <location>
        <begin position="62"/>
        <end position="304"/>
    </location>
</feature>
<dbReference type="Proteomes" id="UP000054477">
    <property type="component" value="Unassembled WGS sequence"/>
</dbReference>
<dbReference type="PANTHER" id="PTHR33572:SF3">
    <property type="entry name" value="VELVET COMPLEX SUBUNIT B"/>
    <property type="match status" value="1"/>
</dbReference>
<comment type="subcellular location">
    <subcellularLocation>
        <location evidence="1">Nucleus</location>
    </subcellularLocation>
</comment>
<dbReference type="InterPro" id="IPR037525">
    <property type="entry name" value="Velvet_dom"/>
</dbReference>
<keyword evidence="4" id="KW-0539">Nucleus</keyword>
<name>A0A0C9XPP1_9AGAR</name>
<feature type="region of interest" description="Disordered" evidence="5">
    <location>
        <begin position="1"/>
        <end position="20"/>
    </location>
</feature>
<dbReference type="Gene3D" id="2.60.40.3960">
    <property type="entry name" value="Velvet domain"/>
    <property type="match status" value="1"/>
</dbReference>
<evidence type="ECO:0000259" key="6">
    <source>
        <dbReference type="PROSITE" id="PS51821"/>
    </source>
</evidence>
<dbReference type="STRING" id="1095629.A0A0C9XPP1"/>
<reference evidence="7 8" key="1">
    <citation type="submission" date="2014-04" db="EMBL/GenBank/DDBJ databases">
        <authorList>
            <consortium name="DOE Joint Genome Institute"/>
            <person name="Kuo A."/>
            <person name="Kohler A."/>
            <person name="Nagy L.G."/>
            <person name="Floudas D."/>
            <person name="Copeland A."/>
            <person name="Barry K.W."/>
            <person name="Cichocki N."/>
            <person name="Veneault-Fourrey C."/>
            <person name="LaButti K."/>
            <person name="Lindquist E.A."/>
            <person name="Lipzen A."/>
            <person name="Lundell T."/>
            <person name="Morin E."/>
            <person name="Murat C."/>
            <person name="Sun H."/>
            <person name="Tunlid A."/>
            <person name="Henrissat B."/>
            <person name="Grigoriev I.V."/>
            <person name="Hibbett D.S."/>
            <person name="Martin F."/>
            <person name="Nordberg H.P."/>
            <person name="Cantor M.N."/>
            <person name="Hua S.X."/>
        </authorList>
    </citation>
    <scope>NUCLEOTIDE SEQUENCE [LARGE SCALE GENOMIC DNA]</scope>
    <source>
        <strain evidence="7 8">LaAM-08-1</strain>
    </source>
</reference>
<dbReference type="HOGENOM" id="CLU_044751_0_0_1"/>
<dbReference type="OrthoDB" id="5599552at2759"/>
<dbReference type="GO" id="GO:0005634">
    <property type="term" value="C:nucleus"/>
    <property type="evidence" value="ECO:0007669"/>
    <property type="project" value="UniProtKB-SubCell"/>
</dbReference>
<keyword evidence="8" id="KW-1185">Reference proteome</keyword>
<feature type="region of interest" description="Disordered" evidence="5">
    <location>
        <begin position="307"/>
        <end position="342"/>
    </location>
</feature>
<evidence type="ECO:0000256" key="3">
    <source>
        <dbReference type="ARBA" id="ARBA00023163"/>
    </source>
</evidence>
<feature type="compositionally biased region" description="Acidic residues" evidence="5">
    <location>
        <begin position="333"/>
        <end position="342"/>
    </location>
</feature>
<reference evidence="8" key="2">
    <citation type="submission" date="2015-01" db="EMBL/GenBank/DDBJ databases">
        <title>Evolutionary Origins and Diversification of the Mycorrhizal Mutualists.</title>
        <authorList>
            <consortium name="DOE Joint Genome Institute"/>
            <consortium name="Mycorrhizal Genomics Consortium"/>
            <person name="Kohler A."/>
            <person name="Kuo A."/>
            <person name="Nagy L.G."/>
            <person name="Floudas D."/>
            <person name="Copeland A."/>
            <person name="Barry K.W."/>
            <person name="Cichocki N."/>
            <person name="Veneault-Fourrey C."/>
            <person name="LaButti K."/>
            <person name="Lindquist E.A."/>
            <person name="Lipzen A."/>
            <person name="Lundell T."/>
            <person name="Morin E."/>
            <person name="Murat C."/>
            <person name="Riley R."/>
            <person name="Ohm R."/>
            <person name="Sun H."/>
            <person name="Tunlid A."/>
            <person name="Henrissat B."/>
            <person name="Grigoriev I.V."/>
            <person name="Hibbett D.S."/>
            <person name="Martin F."/>
        </authorList>
    </citation>
    <scope>NUCLEOTIDE SEQUENCE [LARGE SCALE GENOMIC DNA]</scope>
    <source>
        <strain evidence="8">LaAM-08-1</strain>
    </source>
</reference>
<organism evidence="7 8">
    <name type="scientific">Laccaria amethystina LaAM-08-1</name>
    <dbReference type="NCBI Taxonomy" id="1095629"/>
    <lineage>
        <taxon>Eukaryota</taxon>
        <taxon>Fungi</taxon>
        <taxon>Dikarya</taxon>
        <taxon>Basidiomycota</taxon>
        <taxon>Agaricomycotina</taxon>
        <taxon>Agaricomycetes</taxon>
        <taxon>Agaricomycetidae</taxon>
        <taxon>Agaricales</taxon>
        <taxon>Agaricineae</taxon>
        <taxon>Hydnangiaceae</taxon>
        <taxon>Laccaria</taxon>
    </lineage>
</organism>
<dbReference type="Pfam" id="PF11754">
    <property type="entry name" value="Velvet"/>
    <property type="match status" value="1"/>
</dbReference>
<sequence>MFTTHPQGTSYQSSVPHHHLQQSEIQNTYGQHADDPPRQTRHQPLADMVGLPIHFLTGQFAGQTIRAELDEIQKADLGRKYARVDRRPLDPPPVIRLRFFNIREDDVDQERGTEIKNYDEIQTIGLMSTVDLFPVPNESWTSRSPTQTSFASSSTLLNGNGNFIFSSPQASPPTEAQSLSTPTSPSFKDVIHYVGNYAITESSKVTSSLVGATFVQPAIVDYEGKKAIIFVFSDLAVKIEGTFLLRYRVFDIFSRPRDREDLLVQAECYGRPFRVYSTKEFPGLQASTDLTKHLARWGVRLNIRETERKRRKKGELGSPLVDPNFKRKRTPGSEDDEASDED</sequence>
<dbReference type="EMBL" id="KN838549">
    <property type="protein sequence ID" value="KIK07091.1"/>
    <property type="molecule type" value="Genomic_DNA"/>
</dbReference>
<dbReference type="PROSITE" id="PS51821">
    <property type="entry name" value="VELVET"/>
    <property type="match status" value="1"/>
</dbReference>
<dbReference type="InterPro" id="IPR021740">
    <property type="entry name" value="Velvet"/>
</dbReference>